<organism evidence="2 3">
    <name type="scientific">Rhodococcus opacus RKJ300 = JCM 13270</name>
    <dbReference type="NCBI Taxonomy" id="1165867"/>
    <lineage>
        <taxon>Bacteria</taxon>
        <taxon>Bacillati</taxon>
        <taxon>Actinomycetota</taxon>
        <taxon>Actinomycetes</taxon>
        <taxon>Mycobacteriales</taxon>
        <taxon>Nocardiaceae</taxon>
        <taxon>Rhodococcus</taxon>
    </lineage>
</organism>
<protein>
    <submittedName>
        <fullName evidence="2">Uncharacterized protein</fullName>
    </submittedName>
</protein>
<feature type="compositionally biased region" description="Polar residues" evidence="1">
    <location>
        <begin position="10"/>
        <end position="21"/>
    </location>
</feature>
<evidence type="ECO:0000313" key="3">
    <source>
        <dbReference type="Proteomes" id="UP000006447"/>
    </source>
</evidence>
<name>I0WQR2_RHOOP</name>
<feature type="region of interest" description="Disordered" evidence="1">
    <location>
        <begin position="1"/>
        <end position="25"/>
    </location>
</feature>
<proteinExistence type="predicted"/>
<evidence type="ECO:0000256" key="1">
    <source>
        <dbReference type="SAM" id="MobiDB-lite"/>
    </source>
</evidence>
<dbReference type="AlphaFoldDB" id="I0WQR2"/>
<gene>
    <name evidence="2" type="ORF">W59_16714</name>
</gene>
<evidence type="ECO:0000313" key="2">
    <source>
        <dbReference type="EMBL" id="EID78728.1"/>
    </source>
</evidence>
<reference evidence="2 3" key="1">
    <citation type="journal article" date="2012" name="J. Bacteriol.">
        <title>Draft genome sequence of the nitrophenol-degrading actinomycete Rhodococcus imtechensis RKJ300.</title>
        <authorList>
            <person name="Vikram S."/>
            <person name="Kumar S."/>
            <person name="Subramanian S."/>
            <person name="Raghava G.P."/>
        </authorList>
    </citation>
    <scope>NUCLEOTIDE SEQUENCE [LARGE SCALE GENOMIC DNA]</scope>
    <source>
        <strain evidence="2 3">RKJ300</strain>
    </source>
</reference>
<accession>I0WQR2</accession>
<dbReference type="Proteomes" id="UP000006447">
    <property type="component" value="Unassembled WGS sequence"/>
</dbReference>
<dbReference type="EMBL" id="AJJH01000097">
    <property type="protein sequence ID" value="EID78728.1"/>
    <property type="molecule type" value="Genomic_DNA"/>
</dbReference>
<comment type="caution">
    <text evidence="2">The sequence shown here is derived from an EMBL/GenBank/DDBJ whole genome shotgun (WGS) entry which is preliminary data.</text>
</comment>
<sequence>MTLPTHRTRSATITRGRSSGGMNVAPAIPSSGTAAAAARKNVLRRPNRFNIRASDALISPCRRNTG</sequence>